<dbReference type="SUPFAM" id="SSF54862">
    <property type="entry name" value="4Fe-4S ferredoxins"/>
    <property type="match status" value="1"/>
</dbReference>
<dbReference type="eggNOG" id="COG0437">
    <property type="taxonomic scope" value="Bacteria"/>
</dbReference>
<keyword evidence="3" id="KW-0408">Iron</keyword>
<reference evidence="7" key="1">
    <citation type="journal article" date="2010" name="Stand. Genomic Sci.">
        <title>Complete genome sequence of Syntrophothermus lipocalidus type strain (TGB-C1T).</title>
        <authorList>
            <consortium name="US DOE Joint Genome Institute (JGI-PGF)"/>
            <person name="Djao O."/>
            <person name="Zhang X."/>
            <person name="Lucas S."/>
            <person name="Lapidus A."/>
            <person name="Glavina Del Rio T."/>
            <person name="Nolan M."/>
            <person name="Tice H."/>
            <person name="Cheng J."/>
            <person name="Han C."/>
            <person name="Tapia R."/>
            <person name="Goodwin L."/>
            <person name="Pitluck S."/>
            <person name="Liolios K."/>
            <person name="Ivanova N."/>
            <person name="Mavromatis K."/>
            <person name="Mikhailova N."/>
            <person name="Ovchinnikova G."/>
            <person name="Pati A."/>
            <person name="Brambilla E."/>
            <person name="Chen A."/>
            <person name="Palaniappan K."/>
            <person name="Land M."/>
            <person name="Hauser L."/>
            <person name="Chang Y."/>
            <person name="Jeffries C."/>
            <person name="Rohde M."/>
            <person name="Sikorski J."/>
            <person name="Spring S."/>
            <person name="Goker M."/>
            <person name="Detter J."/>
            <person name="Woyke T."/>
            <person name="Bristow J."/>
            <person name="Eisen J."/>
            <person name="Markowitz V."/>
            <person name="Hugenholtz P."/>
            <person name="Kyrpides N."/>
            <person name="Klenk H."/>
        </authorList>
    </citation>
    <scope>NUCLEOTIDE SEQUENCE [LARGE SCALE GENOMIC DNA]</scope>
    <source>
        <strain evidence="7">DSM 12680 / TGB-C1</strain>
    </source>
</reference>
<dbReference type="AlphaFoldDB" id="D7CLA7"/>
<dbReference type="STRING" id="643648.Slip_0712"/>
<dbReference type="Pfam" id="PF12800">
    <property type="entry name" value="Fer4_4"/>
    <property type="match status" value="1"/>
</dbReference>
<dbReference type="HOGENOM" id="CLU_043374_3_2_9"/>
<evidence type="ECO:0000256" key="3">
    <source>
        <dbReference type="ARBA" id="ARBA00023004"/>
    </source>
</evidence>
<dbReference type="GO" id="GO:0046872">
    <property type="term" value="F:metal ion binding"/>
    <property type="evidence" value="ECO:0007669"/>
    <property type="project" value="UniProtKB-KW"/>
</dbReference>
<dbReference type="PROSITE" id="PS51379">
    <property type="entry name" value="4FE4S_FER_2"/>
    <property type="match status" value="3"/>
</dbReference>
<accession>D7CLA7</accession>
<reference evidence="6 7" key="2">
    <citation type="journal article" date="2010" name="Stand. Genomic Sci.">
        <title>Complete genome sequence of Syntrophothermus lipocalidus type strain (TGB-C1).</title>
        <authorList>
            <person name="Djao O.D."/>
            <person name="Zhang X."/>
            <person name="Lucas S."/>
            <person name="Lapidus A."/>
            <person name="Del Rio T.G."/>
            <person name="Nolan M."/>
            <person name="Tice H."/>
            <person name="Cheng J.F."/>
            <person name="Han C."/>
            <person name="Tapia R."/>
            <person name="Goodwin L."/>
            <person name="Pitluck S."/>
            <person name="Liolios K."/>
            <person name="Ivanova N."/>
            <person name="Mavromatis K."/>
            <person name="Mikhailova N."/>
            <person name="Ovchinnikova G."/>
            <person name="Pati A."/>
            <person name="Brambilla E."/>
            <person name="Chen A."/>
            <person name="Palaniappan K."/>
            <person name="Land M."/>
            <person name="Hauser L."/>
            <person name="Chang Y.J."/>
            <person name="Jeffries C.D."/>
            <person name="Rohde M."/>
            <person name="Sikorski J."/>
            <person name="Spring S."/>
            <person name="Goker M."/>
            <person name="Detter J.C."/>
            <person name="Woyke T."/>
            <person name="Bristow J."/>
            <person name="Eisen J.A."/>
            <person name="Markowitz V."/>
            <person name="Hugenholtz P."/>
            <person name="Kyrpides N.C."/>
            <person name="Klenk H.P."/>
        </authorList>
    </citation>
    <scope>NUCLEOTIDE SEQUENCE [LARGE SCALE GENOMIC DNA]</scope>
    <source>
        <strain evidence="7">DSM 12680 / TGB-C1</strain>
    </source>
</reference>
<dbReference type="EMBL" id="CP002048">
    <property type="protein sequence ID" value="ADI01492.1"/>
    <property type="molecule type" value="Genomic_DNA"/>
</dbReference>
<keyword evidence="4" id="KW-0411">Iron-sulfur</keyword>
<dbReference type="PROSITE" id="PS00198">
    <property type="entry name" value="4FE4S_FER_1"/>
    <property type="match status" value="2"/>
</dbReference>
<evidence type="ECO:0000256" key="2">
    <source>
        <dbReference type="ARBA" id="ARBA00022723"/>
    </source>
</evidence>
<dbReference type="CDD" id="cd16370">
    <property type="entry name" value="DMSOR_beta_like"/>
    <property type="match status" value="1"/>
</dbReference>
<protein>
    <submittedName>
        <fullName evidence="6">4Fe-4S ferredoxin iron-sulfur binding domain protein</fullName>
    </submittedName>
</protein>
<dbReference type="InterPro" id="IPR050294">
    <property type="entry name" value="RnfB_subfamily"/>
</dbReference>
<keyword evidence="7" id="KW-1185">Reference proteome</keyword>
<proteinExistence type="predicted"/>
<evidence type="ECO:0000256" key="4">
    <source>
        <dbReference type="ARBA" id="ARBA00023014"/>
    </source>
</evidence>
<evidence type="ECO:0000256" key="1">
    <source>
        <dbReference type="ARBA" id="ARBA00022485"/>
    </source>
</evidence>
<feature type="domain" description="4Fe-4S ferredoxin-type" evidence="5">
    <location>
        <begin position="114"/>
        <end position="134"/>
    </location>
</feature>
<evidence type="ECO:0000313" key="6">
    <source>
        <dbReference type="EMBL" id="ADI01492.1"/>
    </source>
</evidence>
<dbReference type="KEGG" id="slp:Slip_0712"/>
<feature type="domain" description="4Fe-4S ferredoxin-type" evidence="5">
    <location>
        <begin position="78"/>
        <end position="107"/>
    </location>
</feature>
<organism evidence="6 7">
    <name type="scientific">Syntrophothermus lipocalidus (strain DSM 12680 / TGB-C1)</name>
    <dbReference type="NCBI Taxonomy" id="643648"/>
    <lineage>
        <taxon>Bacteria</taxon>
        <taxon>Bacillati</taxon>
        <taxon>Bacillota</taxon>
        <taxon>Clostridia</taxon>
        <taxon>Eubacteriales</taxon>
        <taxon>Syntrophomonadaceae</taxon>
        <taxon>Syntrophothermus</taxon>
    </lineage>
</organism>
<feature type="domain" description="4Fe-4S ferredoxin-type" evidence="5">
    <location>
        <begin position="46"/>
        <end position="77"/>
    </location>
</feature>
<dbReference type="PANTHER" id="PTHR42859:SF15">
    <property type="entry name" value="IRON-SULFUR CLUSTER BINDING PROTEIN"/>
    <property type="match status" value="1"/>
</dbReference>
<keyword evidence="2" id="KW-0479">Metal-binding</keyword>
<dbReference type="GO" id="GO:0051539">
    <property type="term" value="F:4 iron, 4 sulfur cluster binding"/>
    <property type="evidence" value="ECO:0007669"/>
    <property type="project" value="UniProtKB-KW"/>
</dbReference>
<dbReference type="RefSeq" id="WP_013174894.1">
    <property type="nucleotide sequence ID" value="NC_014220.1"/>
</dbReference>
<evidence type="ECO:0000259" key="5">
    <source>
        <dbReference type="PROSITE" id="PS51379"/>
    </source>
</evidence>
<dbReference type="InterPro" id="IPR017896">
    <property type="entry name" value="4Fe4S_Fe-S-bd"/>
</dbReference>
<name>D7CLA7_SYNLT</name>
<dbReference type="Gene3D" id="3.30.70.20">
    <property type="match status" value="1"/>
</dbReference>
<sequence>MAKLLTAPMMGKCIACYSCMLACAREVMKSFSPSVAAIQIRTRGGYQSKLTADICRGCRVPPCAEACSYSALVPRKGGGVRLIEKKCNGCGDCIKACPVEYIRMHPETNKPIMCIHCGICAKFCPHDVIRLEEVED</sequence>
<evidence type="ECO:0000313" key="7">
    <source>
        <dbReference type="Proteomes" id="UP000000378"/>
    </source>
</evidence>
<gene>
    <name evidence="6" type="ordered locus">Slip_0712</name>
</gene>
<dbReference type="Proteomes" id="UP000000378">
    <property type="component" value="Chromosome"/>
</dbReference>
<dbReference type="Pfam" id="PF13187">
    <property type="entry name" value="Fer4_9"/>
    <property type="match status" value="1"/>
</dbReference>
<keyword evidence="1" id="KW-0004">4Fe-4S</keyword>
<dbReference type="InterPro" id="IPR017900">
    <property type="entry name" value="4Fe4S_Fe_S_CS"/>
</dbReference>
<dbReference type="PANTHER" id="PTHR42859">
    <property type="entry name" value="OXIDOREDUCTASE"/>
    <property type="match status" value="1"/>
</dbReference>